<evidence type="ECO:0000313" key="1">
    <source>
        <dbReference type="EMBL" id="GBP42193.1"/>
    </source>
</evidence>
<gene>
    <name evidence="1" type="ORF">EVAR_25819_1</name>
</gene>
<dbReference type="EMBL" id="BGZK01000413">
    <property type="protein sequence ID" value="GBP42193.1"/>
    <property type="molecule type" value="Genomic_DNA"/>
</dbReference>
<proteinExistence type="predicted"/>
<dbReference type="STRING" id="151549.A0A4C1VU11"/>
<organism evidence="1 2">
    <name type="scientific">Eumeta variegata</name>
    <name type="common">Bagworm moth</name>
    <name type="synonym">Eumeta japonica</name>
    <dbReference type="NCBI Taxonomy" id="151549"/>
    <lineage>
        <taxon>Eukaryota</taxon>
        <taxon>Metazoa</taxon>
        <taxon>Ecdysozoa</taxon>
        <taxon>Arthropoda</taxon>
        <taxon>Hexapoda</taxon>
        <taxon>Insecta</taxon>
        <taxon>Pterygota</taxon>
        <taxon>Neoptera</taxon>
        <taxon>Endopterygota</taxon>
        <taxon>Lepidoptera</taxon>
        <taxon>Glossata</taxon>
        <taxon>Ditrysia</taxon>
        <taxon>Tineoidea</taxon>
        <taxon>Psychidae</taxon>
        <taxon>Oiketicinae</taxon>
        <taxon>Eumeta</taxon>
    </lineage>
</organism>
<sequence length="222" mass="25042">MTSVAKNYLLARFRRKYRWQWLHADFAQYRGKHYLVVVDVHTKWIEVSTMAVLTRKVLLVNFESGLNCEHATTGVSPAMAMFGRRLRGRLDTLRPNTALRVVAAHGKQQARAADTPRGACPGDTVSARDYSIAQPKWVEGRVRETVGPVSYNAELPSRVMSEKSEKFRDRRTRDINETRDAFASSGVQSERMDARESCEVHSRIPAPAVEALVEAKVPKEAT</sequence>
<name>A0A4C1VU11_EUMVA</name>
<dbReference type="InterPro" id="IPR050951">
    <property type="entry name" value="Retrovirus_Pol_polyprotein"/>
</dbReference>
<keyword evidence="2" id="KW-1185">Reference proteome</keyword>
<dbReference type="AlphaFoldDB" id="A0A4C1VU11"/>
<accession>A0A4C1VU11</accession>
<reference evidence="1 2" key="1">
    <citation type="journal article" date="2019" name="Commun. Biol.">
        <title>The bagworm genome reveals a unique fibroin gene that provides high tensile strength.</title>
        <authorList>
            <person name="Kono N."/>
            <person name="Nakamura H."/>
            <person name="Ohtoshi R."/>
            <person name="Tomita M."/>
            <person name="Numata K."/>
            <person name="Arakawa K."/>
        </authorList>
    </citation>
    <scope>NUCLEOTIDE SEQUENCE [LARGE SCALE GENOMIC DNA]</scope>
</reference>
<comment type="caution">
    <text evidence="1">The sequence shown here is derived from an EMBL/GenBank/DDBJ whole genome shotgun (WGS) entry which is preliminary data.</text>
</comment>
<evidence type="ECO:0008006" key="3">
    <source>
        <dbReference type="Google" id="ProtNLM"/>
    </source>
</evidence>
<protein>
    <recommendedName>
        <fullName evidence="3">Integrase catalytic domain-containing protein</fullName>
    </recommendedName>
</protein>
<evidence type="ECO:0000313" key="2">
    <source>
        <dbReference type="Proteomes" id="UP000299102"/>
    </source>
</evidence>
<dbReference type="PANTHER" id="PTHR37984">
    <property type="entry name" value="PROTEIN CBG26694"/>
    <property type="match status" value="1"/>
</dbReference>
<dbReference type="PANTHER" id="PTHR37984:SF13">
    <property type="entry name" value="RIBONUCLEASE H"/>
    <property type="match status" value="1"/>
</dbReference>
<dbReference type="Proteomes" id="UP000299102">
    <property type="component" value="Unassembled WGS sequence"/>
</dbReference>
<dbReference type="OrthoDB" id="10058156at2759"/>